<evidence type="ECO:0000256" key="3">
    <source>
        <dbReference type="ARBA" id="ARBA00022490"/>
    </source>
</evidence>
<protein>
    <recommendedName>
        <fullName evidence="2">3-hydroxyacyl-[acyl-carrier-protein] dehydratase</fullName>
        <ecNumber evidence="2">4.2.1.59</ecNumber>
    </recommendedName>
</protein>
<keyword evidence="5" id="KW-0441">Lipid A biosynthesis</keyword>
<evidence type="ECO:0000256" key="5">
    <source>
        <dbReference type="ARBA" id="ARBA00022556"/>
    </source>
</evidence>
<dbReference type="OrthoDB" id="9772788at2"/>
<evidence type="ECO:0000256" key="7">
    <source>
        <dbReference type="ARBA" id="ARBA00023239"/>
    </source>
</evidence>
<dbReference type="STRING" id="276.THFILI_06555"/>
<comment type="subcellular location">
    <subcellularLocation>
        <location evidence="1">Cytoplasm</location>
    </subcellularLocation>
</comment>
<accession>A0A0D6X9A2</accession>
<proteinExistence type="predicted"/>
<reference evidence="9 10" key="1">
    <citation type="journal article" date="2015" name="Genome Announc.">
        <title>Draft Genome Sequence of the Thermophile Thermus filiformis ATCC 43280, Producer of Carotenoid-(Di)glucoside-Branched Fatty Acid (Di)esters and Source of Hyperthermostable Enzymes of Biotechnological Interest.</title>
        <authorList>
            <person name="Mandelli F."/>
            <person name="Oliveira Ramires B."/>
            <person name="Couger M.B."/>
            <person name="Paixao D.A."/>
            <person name="Camilo C.M."/>
            <person name="Polikarpov I."/>
            <person name="Prade R."/>
            <person name="Riano-Pachon D.M."/>
            <person name="Squina F.M."/>
        </authorList>
    </citation>
    <scope>NUCLEOTIDE SEQUENCE [LARGE SCALE GENOMIC DNA]</scope>
    <source>
        <strain evidence="9 10">ATCC 43280</strain>
    </source>
</reference>
<keyword evidence="10" id="KW-1185">Reference proteome</keyword>
<dbReference type="PANTHER" id="PTHR30272">
    <property type="entry name" value="3-HYDROXYACYL-[ACYL-CARRIER-PROTEIN] DEHYDRATASE"/>
    <property type="match status" value="1"/>
</dbReference>
<evidence type="ECO:0000256" key="2">
    <source>
        <dbReference type="ARBA" id="ARBA00013167"/>
    </source>
</evidence>
<dbReference type="RefSeq" id="WP_038067574.1">
    <property type="nucleotide sequence ID" value="NZ_JPSL02000039.1"/>
</dbReference>
<keyword evidence="6" id="KW-0443">Lipid metabolism</keyword>
<evidence type="ECO:0000313" key="10">
    <source>
        <dbReference type="Proteomes" id="UP000030364"/>
    </source>
</evidence>
<dbReference type="Gene3D" id="3.10.129.10">
    <property type="entry name" value="Hotdog Thioesterase"/>
    <property type="match status" value="1"/>
</dbReference>
<name>A0A0D6X9A2_THEFI</name>
<dbReference type="EMBL" id="JPSL02000039">
    <property type="protein sequence ID" value="KIX84499.1"/>
    <property type="molecule type" value="Genomic_DNA"/>
</dbReference>
<keyword evidence="4" id="KW-0444">Lipid biosynthesis</keyword>
<dbReference type="FunFam" id="3.10.129.10:FF:000001">
    <property type="entry name" value="3-hydroxyacyl-[acyl-carrier-protein] dehydratase FabZ"/>
    <property type="match status" value="1"/>
</dbReference>
<comment type="function">
    <text evidence="8">Involved in unsaturated fatty acids biosynthesis. Catalyzes the dehydration of short chain beta-hydroxyacyl-ACPs and long chain saturated and unsaturated beta-hydroxyacyl-ACPs.</text>
</comment>
<dbReference type="SUPFAM" id="SSF54637">
    <property type="entry name" value="Thioesterase/thiol ester dehydrase-isomerase"/>
    <property type="match status" value="1"/>
</dbReference>
<dbReference type="Proteomes" id="UP000030364">
    <property type="component" value="Unassembled WGS sequence"/>
</dbReference>
<evidence type="ECO:0000256" key="4">
    <source>
        <dbReference type="ARBA" id="ARBA00022516"/>
    </source>
</evidence>
<evidence type="ECO:0000256" key="6">
    <source>
        <dbReference type="ARBA" id="ARBA00023098"/>
    </source>
</evidence>
<keyword evidence="7" id="KW-0456">Lyase</keyword>
<keyword evidence="3" id="KW-0963">Cytoplasm</keyword>
<dbReference type="PANTHER" id="PTHR30272:SF1">
    <property type="entry name" value="3-HYDROXYACYL-[ACYL-CARRIER-PROTEIN] DEHYDRATASE"/>
    <property type="match status" value="1"/>
</dbReference>
<dbReference type="GO" id="GO:0009245">
    <property type="term" value="P:lipid A biosynthetic process"/>
    <property type="evidence" value="ECO:0007669"/>
    <property type="project" value="UniProtKB-KW"/>
</dbReference>
<evidence type="ECO:0000256" key="8">
    <source>
        <dbReference type="ARBA" id="ARBA00025049"/>
    </source>
</evidence>
<evidence type="ECO:0000256" key="1">
    <source>
        <dbReference type="ARBA" id="ARBA00004496"/>
    </source>
</evidence>
<evidence type="ECO:0000313" key="9">
    <source>
        <dbReference type="EMBL" id="KIX84499.1"/>
    </source>
</evidence>
<dbReference type="CDD" id="cd01288">
    <property type="entry name" value="FabZ"/>
    <property type="match status" value="1"/>
</dbReference>
<dbReference type="InterPro" id="IPR013114">
    <property type="entry name" value="FabA_FabZ"/>
</dbReference>
<organism evidence="9 10">
    <name type="scientific">Thermus filiformis</name>
    <dbReference type="NCBI Taxonomy" id="276"/>
    <lineage>
        <taxon>Bacteria</taxon>
        <taxon>Thermotogati</taxon>
        <taxon>Deinococcota</taxon>
        <taxon>Deinococci</taxon>
        <taxon>Thermales</taxon>
        <taxon>Thermaceae</taxon>
        <taxon>Thermus</taxon>
    </lineage>
</organism>
<dbReference type="Pfam" id="PF07977">
    <property type="entry name" value="FabA"/>
    <property type="match status" value="1"/>
</dbReference>
<comment type="caution">
    <text evidence="9">The sequence shown here is derived from an EMBL/GenBank/DDBJ whole genome shotgun (WGS) entry which is preliminary data.</text>
</comment>
<dbReference type="GO" id="GO:0019171">
    <property type="term" value="F:(3R)-hydroxyacyl-[acyl-carrier-protein] dehydratase activity"/>
    <property type="evidence" value="ECO:0007669"/>
    <property type="project" value="UniProtKB-EC"/>
</dbReference>
<sequence length="139" mass="15753">MEIREILKLLPHRHPFLLIDRVLEADETRFRVLKNVTYNEPYFPGHFPDHPVMPGVLLLEAMAQAAVASLAKRPELKPGALAFLAGVEEARFKKPVFPGDTLILEGELLFFRRRIGKVRVRALVGEEERAVAVLTFALE</sequence>
<dbReference type="EC" id="4.2.1.59" evidence="2"/>
<dbReference type="AlphaFoldDB" id="A0A0D6X9A2"/>
<gene>
    <name evidence="9" type="ORF">THFILI_06555</name>
</gene>
<dbReference type="GO" id="GO:0016020">
    <property type="term" value="C:membrane"/>
    <property type="evidence" value="ECO:0007669"/>
    <property type="project" value="GOC"/>
</dbReference>
<dbReference type="NCBIfam" id="NF000582">
    <property type="entry name" value="PRK00006.1"/>
    <property type="match status" value="1"/>
</dbReference>
<dbReference type="InterPro" id="IPR029069">
    <property type="entry name" value="HotDog_dom_sf"/>
</dbReference>
<dbReference type="GO" id="GO:0005737">
    <property type="term" value="C:cytoplasm"/>
    <property type="evidence" value="ECO:0007669"/>
    <property type="project" value="UniProtKB-SubCell"/>
</dbReference>